<dbReference type="PANTHER" id="PTHR11530">
    <property type="entry name" value="D-AMINO ACID OXIDASE"/>
    <property type="match status" value="1"/>
</dbReference>
<dbReference type="SUPFAM" id="SSF54373">
    <property type="entry name" value="FAD-linked reductases, C-terminal domain"/>
    <property type="match status" value="1"/>
</dbReference>
<reference evidence="8 9" key="1">
    <citation type="submission" date="2016-07" db="EMBL/GenBank/DDBJ databases">
        <title>Pervasive Adenine N6-methylation of Active Genes in Fungi.</title>
        <authorList>
            <consortium name="DOE Joint Genome Institute"/>
            <person name="Mondo S.J."/>
            <person name="Dannebaum R.O."/>
            <person name="Kuo R.C."/>
            <person name="Labutti K."/>
            <person name="Haridas S."/>
            <person name="Kuo A."/>
            <person name="Salamov A."/>
            <person name="Ahrendt S.R."/>
            <person name="Lipzen A."/>
            <person name="Sullivan W."/>
            <person name="Andreopoulos W.B."/>
            <person name="Clum A."/>
            <person name="Lindquist E."/>
            <person name="Daum C."/>
            <person name="Ramamoorthy G.K."/>
            <person name="Gryganskyi A."/>
            <person name="Culley D."/>
            <person name="Magnuson J.K."/>
            <person name="James T.Y."/>
            <person name="O'Malley M.A."/>
            <person name="Stajich J.E."/>
            <person name="Spatafora J.W."/>
            <person name="Visel A."/>
            <person name="Grigoriev I.V."/>
        </authorList>
    </citation>
    <scope>NUCLEOTIDE SEQUENCE [LARGE SCALE GENOMIC DNA]</scope>
    <source>
        <strain evidence="8 9">68-887.2</strain>
    </source>
</reference>
<evidence type="ECO:0000256" key="1">
    <source>
        <dbReference type="ARBA" id="ARBA00001974"/>
    </source>
</evidence>
<proteinExistence type="inferred from homology"/>
<dbReference type="PANTHER" id="PTHR11530:SF30">
    <property type="entry name" value="FAD DEPENDENT OXIDOREDUCTASE DOMAIN-CONTAINING PROTEIN"/>
    <property type="match status" value="1"/>
</dbReference>
<dbReference type="Proteomes" id="UP000193986">
    <property type="component" value="Unassembled WGS sequence"/>
</dbReference>
<keyword evidence="3" id="KW-0285">Flavoprotein</keyword>
<name>A0A1Y2BK88_9TREE</name>
<evidence type="ECO:0000256" key="5">
    <source>
        <dbReference type="ARBA" id="ARBA00023002"/>
    </source>
</evidence>
<sequence length="381" mass="41880">MSSTFLNKSASKSKSPYEVVVIGAGVQGLSIAQELTNRGYRVAIIARDLPEDLHSAAFASPWAGADWAPFAVTPAERARDTFTFHKFGDLSKQYPGLVSPARWNIYWKDENHTGDDWHKDLVPDFQLLDRSEIPKHLNYGQSYTSYKINTPLYLAHLANTLRSAGVPIIRHRLSSLDEAYSILGPVDLVVNATALGSRTLLGVQDSKVFPARGQTVLVRAPRVKEGYSLKEPLRTDGQRTYIIPRPGVEDHVILGGTFIKDDWDTQPRPETAERILKDAFAICPELSQTDSWEGIEVISHNVGLRPCREGGLRLELEERTVGEGKAGLLGPERGKIGKGRKVAVLHAYGIGPAGYQSSLGVADEAAGKVDEWFTARGISRL</sequence>
<dbReference type="Pfam" id="PF01266">
    <property type="entry name" value="DAO"/>
    <property type="match status" value="1"/>
</dbReference>
<evidence type="ECO:0000256" key="2">
    <source>
        <dbReference type="ARBA" id="ARBA00006730"/>
    </source>
</evidence>
<dbReference type="Gene3D" id="3.40.50.720">
    <property type="entry name" value="NAD(P)-binding Rossmann-like Domain"/>
    <property type="match status" value="1"/>
</dbReference>
<evidence type="ECO:0000313" key="8">
    <source>
        <dbReference type="EMBL" id="ORY35027.1"/>
    </source>
</evidence>
<evidence type="ECO:0000256" key="4">
    <source>
        <dbReference type="ARBA" id="ARBA00022827"/>
    </source>
</evidence>
<organism evidence="8 9">
    <name type="scientific">Naematelia encephala</name>
    <dbReference type="NCBI Taxonomy" id="71784"/>
    <lineage>
        <taxon>Eukaryota</taxon>
        <taxon>Fungi</taxon>
        <taxon>Dikarya</taxon>
        <taxon>Basidiomycota</taxon>
        <taxon>Agaricomycotina</taxon>
        <taxon>Tremellomycetes</taxon>
        <taxon>Tremellales</taxon>
        <taxon>Naemateliaceae</taxon>
        <taxon>Naematelia</taxon>
    </lineage>
</organism>
<keyword evidence="9" id="KW-1185">Reference proteome</keyword>
<dbReference type="EMBL" id="MCFC01000002">
    <property type="protein sequence ID" value="ORY35027.1"/>
    <property type="molecule type" value="Genomic_DNA"/>
</dbReference>
<dbReference type="InterPro" id="IPR023209">
    <property type="entry name" value="DAO"/>
</dbReference>
<dbReference type="InParanoid" id="A0A1Y2BK88"/>
<dbReference type="STRING" id="71784.A0A1Y2BK88"/>
<feature type="domain" description="FAD dependent oxidoreductase" evidence="7">
    <location>
        <begin position="19"/>
        <end position="366"/>
    </location>
</feature>
<keyword evidence="4 6" id="KW-0274">FAD</keyword>
<feature type="binding site" evidence="6">
    <location>
        <position position="241"/>
    </location>
    <ligand>
        <name>D-dopa</name>
        <dbReference type="ChEBI" id="CHEBI:149689"/>
    </ligand>
</feature>
<keyword evidence="5" id="KW-0560">Oxidoreductase</keyword>
<accession>A0A1Y2BK88</accession>
<protein>
    <recommendedName>
        <fullName evidence="7">FAD dependent oxidoreductase domain-containing protein</fullName>
    </recommendedName>
</protein>
<comment type="similarity">
    <text evidence="2">Belongs to the DAMOX/DASOX family.</text>
</comment>
<dbReference type="GO" id="GO:0071949">
    <property type="term" value="F:FAD binding"/>
    <property type="evidence" value="ECO:0007669"/>
    <property type="project" value="InterPro"/>
</dbReference>
<comment type="cofactor">
    <cofactor evidence="1 6">
        <name>FAD</name>
        <dbReference type="ChEBI" id="CHEBI:57692"/>
    </cofactor>
</comment>
<evidence type="ECO:0000259" key="7">
    <source>
        <dbReference type="Pfam" id="PF01266"/>
    </source>
</evidence>
<gene>
    <name evidence="8" type="ORF">BCR39DRAFT_144032</name>
</gene>
<dbReference type="PIRSF" id="PIRSF000189">
    <property type="entry name" value="D-aa_oxidase"/>
    <property type="match status" value="1"/>
</dbReference>
<evidence type="ECO:0000313" key="9">
    <source>
        <dbReference type="Proteomes" id="UP000193986"/>
    </source>
</evidence>
<dbReference type="GO" id="GO:0003884">
    <property type="term" value="F:D-amino-acid oxidase activity"/>
    <property type="evidence" value="ECO:0007669"/>
    <property type="project" value="InterPro"/>
</dbReference>
<feature type="binding site" evidence="6">
    <location>
        <position position="193"/>
    </location>
    <ligand>
        <name>FAD</name>
        <dbReference type="ChEBI" id="CHEBI:57692"/>
    </ligand>
</feature>
<feature type="binding site" evidence="6">
    <location>
        <position position="305"/>
    </location>
    <ligand>
        <name>D-dopa</name>
        <dbReference type="ChEBI" id="CHEBI:149689"/>
    </ligand>
</feature>
<dbReference type="OrthoDB" id="2015447at2759"/>
<dbReference type="InterPro" id="IPR006076">
    <property type="entry name" value="FAD-dep_OxRdtase"/>
</dbReference>
<dbReference type="GO" id="GO:0005737">
    <property type="term" value="C:cytoplasm"/>
    <property type="evidence" value="ECO:0007669"/>
    <property type="project" value="TreeGrafter"/>
</dbReference>
<dbReference type="AlphaFoldDB" id="A0A1Y2BK88"/>
<evidence type="ECO:0000256" key="3">
    <source>
        <dbReference type="ARBA" id="ARBA00022630"/>
    </source>
</evidence>
<dbReference type="GO" id="GO:0019478">
    <property type="term" value="P:D-amino acid catabolic process"/>
    <property type="evidence" value="ECO:0007669"/>
    <property type="project" value="TreeGrafter"/>
</dbReference>
<comment type="caution">
    <text evidence="8">The sequence shown here is derived from an EMBL/GenBank/DDBJ whole genome shotgun (WGS) entry which is preliminary data.</text>
</comment>
<dbReference type="Gene3D" id="3.30.9.10">
    <property type="entry name" value="D-Amino Acid Oxidase, subunit A, domain 2"/>
    <property type="match status" value="1"/>
</dbReference>
<evidence type="ECO:0000256" key="6">
    <source>
        <dbReference type="PIRSR" id="PIRSR000189-1"/>
    </source>
</evidence>
<dbReference type="SUPFAM" id="SSF51971">
    <property type="entry name" value="Nucleotide-binding domain"/>
    <property type="match status" value="1"/>
</dbReference>